<dbReference type="GO" id="GO:0005886">
    <property type="term" value="C:plasma membrane"/>
    <property type="evidence" value="ECO:0007669"/>
    <property type="project" value="TreeGrafter"/>
</dbReference>
<keyword evidence="8" id="KW-0342">GTP-binding</keyword>
<evidence type="ECO:0000256" key="6">
    <source>
        <dbReference type="ARBA" id="ARBA00022741"/>
    </source>
</evidence>
<evidence type="ECO:0000256" key="1">
    <source>
        <dbReference type="ARBA" id="ARBA00001436"/>
    </source>
</evidence>
<dbReference type="EC" id="4.6.1.2" evidence="3"/>
<reference evidence="17" key="1">
    <citation type="submission" date="2021-03" db="EMBL/GenBank/DDBJ databases">
        <title>Chromosome level genome of the anhydrobiotic midge Polypedilum vanderplanki.</title>
        <authorList>
            <person name="Yoshida Y."/>
            <person name="Kikawada T."/>
            <person name="Gusev O."/>
        </authorList>
    </citation>
    <scope>NUCLEOTIDE SEQUENCE</scope>
    <source>
        <strain evidence="17">NIAS01</strain>
        <tissue evidence="17">Whole body or cell culture</tissue>
    </source>
</reference>
<evidence type="ECO:0000256" key="14">
    <source>
        <dbReference type="SAM" id="Phobius"/>
    </source>
</evidence>
<evidence type="ECO:0000256" key="8">
    <source>
        <dbReference type="ARBA" id="ARBA00023134"/>
    </source>
</evidence>
<feature type="chain" id="PRO_5039906660" description="guanylate cyclase" evidence="15">
    <location>
        <begin position="24"/>
        <end position="800"/>
    </location>
</feature>
<keyword evidence="10" id="KW-0675">Receptor</keyword>
<dbReference type="Gene3D" id="1.10.510.10">
    <property type="entry name" value="Transferase(Phosphotransferase) domain 1"/>
    <property type="match status" value="1"/>
</dbReference>
<accession>A0A9J6CD18</accession>
<protein>
    <recommendedName>
        <fullName evidence="3">guanylate cyclase</fullName>
        <ecNumber evidence="3">4.6.1.2</ecNumber>
    </recommendedName>
</protein>
<keyword evidence="12" id="KW-0456">Lyase</keyword>
<dbReference type="Gene3D" id="3.40.50.2300">
    <property type="match status" value="3"/>
</dbReference>
<dbReference type="Pfam" id="PF07714">
    <property type="entry name" value="PK_Tyr_Ser-Thr"/>
    <property type="match status" value="1"/>
</dbReference>
<dbReference type="PRINTS" id="PR00255">
    <property type="entry name" value="NATPEPTIDER"/>
</dbReference>
<dbReference type="InterPro" id="IPR050401">
    <property type="entry name" value="Cyclic_nucleotide_synthase"/>
</dbReference>
<dbReference type="EMBL" id="JADBJN010000001">
    <property type="protein sequence ID" value="KAG5680073.1"/>
    <property type="molecule type" value="Genomic_DNA"/>
</dbReference>
<dbReference type="GO" id="GO:0005525">
    <property type="term" value="F:GTP binding"/>
    <property type="evidence" value="ECO:0007669"/>
    <property type="project" value="UniProtKB-KW"/>
</dbReference>
<dbReference type="PROSITE" id="PS50011">
    <property type="entry name" value="PROTEIN_KINASE_DOM"/>
    <property type="match status" value="1"/>
</dbReference>
<feature type="transmembrane region" description="Helical" evidence="14">
    <location>
        <begin position="515"/>
        <end position="538"/>
    </location>
</feature>
<evidence type="ECO:0000256" key="5">
    <source>
        <dbReference type="ARBA" id="ARBA00022729"/>
    </source>
</evidence>
<dbReference type="InterPro" id="IPR000719">
    <property type="entry name" value="Prot_kinase_dom"/>
</dbReference>
<dbReference type="GO" id="GO:0004383">
    <property type="term" value="F:guanylate cyclase activity"/>
    <property type="evidence" value="ECO:0007669"/>
    <property type="project" value="UniProtKB-EC"/>
</dbReference>
<dbReference type="InterPro" id="IPR001828">
    <property type="entry name" value="ANF_lig-bd_rcpt"/>
</dbReference>
<sequence>MARKKFIAILLHLIIVTVRVTICDDKPLMYNNSINTSSEIDDHLVIYNNEQQECMKTFCPIENSYNLRRTIHIALLLPSKPQTDEINAQTLSAIVPVIDHAIENVKNQKLLQGYELVIHPRDTKCSSTYGPLAAYDLHSRNHADVFLGPICDYVLAPVARYASVWKKPVISTGGLAAAFNFKPQFPTLIRMMSYSEMTNAVLEIVSHFNWKIFGFFFHTYGDQTKGFSPCHHIVAPIYKQNNTNTNNQNNNVHEGFDNATFDELKEKLKRLKEKSRIIIMCANPKTIREIMIAAEDLNMIDSGEYVFFNIEIFGSLKKDLRPWYDEMDESNRNEKARKAYQALLTITTRKPEDEEYQKFSDEVKALAKEKYNYTFNENELISQFVSAFHDAVLLFANALNDSIRINGEDSLLKPLNGTQLTRLMWNRSFRGITGNVSIDSNGDRRSDYSLLDMNPNNNHFEIVANYIHNSNNNSSEPEFVQFKNIHWAGGRTEAPADRPECGFDGSLCPEDSSTMFAILSMVLALIVVIMAIVSFISYRHYKLEAEISSMTWRINWNEVIPMLTANQLRGSIHSRVGSQLSVYSEELMGDKQIFVPIGCYKGNTVAIKKITMPINLSRSLMMELKTMKDIQHDNLVRFYGAVIDSLPCILTEYCPKGSLQDILENHEINLDLMFKLSLMHDLVKGMHYLHSTPIHSHGQLKSSNCVVDSRFVLKITDFGLHDLRKTTDDTENKDSHEYWKKFLWTAPELLRENDCSSRGTQKGDVYSFAIIVQEICCRQGVFYLGNQYHEKTPKGQYTKI</sequence>
<dbReference type="AlphaFoldDB" id="A0A9J6CD18"/>
<keyword evidence="7 14" id="KW-1133">Transmembrane helix</keyword>
<organism evidence="17 18">
    <name type="scientific">Polypedilum vanderplanki</name>
    <name type="common">Sleeping chironomid midge</name>
    <dbReference type="NCBI Taxonomy" id="319348"/>
    <lineage>
        <taxon>Eukaryota</taxon>
        <taxon>Metazoa</taxon>
        <taxon>Ecdysozoa</taxon>
        <taxon>Arthropoda</taxon>
        <taxon>Hexapoda</taxon>
        <taxon>Insecta</taxon>
        <taxon>Pterygota</taxon>
        <taxon>Neoptera</taxon>
        <taxon>Endopterygota</taxon>
        <taxon>Diptera</taxon>
        <taxon>Nematocera</taxon>
        <taxon>Chironomoidea</taxon>
        <taxon>Chironomidae</taxon>
        <taxon>Chironominae</taxon>
        <taxon>Polypedilum</taxon>
        <taxon>Polypedilum</taxon>
    </lineage>
</organism>
<dbReference type="InterPro" id="IPR001245">
    <property type="entry name" value="Ser-Thr/Tyr_kinase_cat_dom"/>
</dbReference>
<name>A0A9J6CD18_POLVA</name>
<feature type="signal peptide" evidence="15">
    <location>
        <begin position="1"/>
        <end position="23"/>
    </location>
</feature>
<dbReference type="InterPro" id="IPR011009">
    <property type="entry name" value="Kinase-like_dom_sf"/>
</dbReference>
<evidence type="ECO:0000256" key="10">
    <source>
        <dbReference type="ARBA" id="ARBA00023170"/>
    </source>
</evidence>
<proteinExistence type="predicted"/>
<evidence type="ECO:0000256" key="11">
    <source>
        <dbReference type="ARBA" id="ARBA00023180"/>
    </source>
</evidence>
<dbReference type="CDD" id="cd06373">
    <property type="entry name" value="PBP1_NPR-like"/>
    <property type="match status" value="1"/>
</dbReference>
<comment type="catalytic activity">
    <reaction evidence="1">
        <text>GTP = 3',5'-cyclic GMP + diphosphate</text>
        <dbReference type="Rhea" id="RHEA:13665"/>
        <dbReference type="ChEBI" id="CHEBI:33019"/>
        <dbReference type="ChEBI" id="CHEBI:37565"/>
        <dbReference type="ChEBI" id="CHEBI:57746"/>
        <dbReference type="EC" id="4.6.1.2"/>
    </reaction>
</comment>
<dbReference type="Pfam" id="PF01094">
    <property type="entry name" value="ANF_receptor"/>
    <property type="match status" value="1"/>
</dbReference>
<dbReference type="GO" id="GO:0001653">
    <property type="term" value="F:peptide receptor activity"/>
    <property type="evidence" value="ECO:0007669"/>
    <property type="project" value="TreeGrafter"/>
</dbReference>
<dbReference type="GO" id="GO:0007168">
    <property type="term" value="P:receptor guanylyl cyclase signaling pathway"/>
    <property type="evidence" value="ECO:0007669"/>
    <property type="project" value="TreeGrafter"/>
</dbReference>
<dbReference type="OrthoDB" id="302535at2759"/>
<evidence type="ECO:0000256" key="7">
    <source>
        <dbReference type="ARBA" id="ARBA00022989"/>
    </source>
</evidence>
<keyword evidence="5 15" id="KW-0732">Signal</keyword>
<evidence type="ECO:0000313" key="17">
    <source>
        <dbReference type="EMBL" id="KAG5680073.1"/>
    </source>
</evidence>
<evidence type="ECO:0000256" key="12">
    <source>
        <dbReference type="ARBA" id="ARBA00023239"/>
    </source>
</evidence>
<keyword evidence="6" id="KW-0547">Nucleotide-binding</keyword>
<keyword evidence="9 14" id="KW-0472">Membrane</keyword>
<comment type="caution">
    <text evidence="17">The sequence shown here is derived from an EMBL/GenBank/DDBJ whole genome shotgun (WGS) entry which is preliminary data.</text>
</comment>
<dbReference type="FunFam" id="3.40.50.2300:FF:000371">
    <property type="entry name" value="Guanylate cyclase"/>
    <property type="match status" value="1"/>
</dbReference>
<dbReference type="PANTHER" id="PTHR11920">
    <property type="entry name" value="GUANYLYL CYCLASE"/>
    <property type="match status" value="1"/>
</dbReference>
<keyword evidence="4 14" id="KW-0812">Transmembrane</keyword>
<keyword evidence="11" id="KW-0325">Glycoprotein</keyword>
<evidence type="ECO:0000259" key="16">
    <source>
        <dbReference type="PROSITE" id="PS50011"/>
    </source>
</evidence>
<dbReference type="GO" id="GO:0005524">
    <property type="term" value="F:ATP binding"/>
    <property type="evidence" value="ECO:0007669"/>
    <property type="project" value="InterPro"/>
</dbReference>
<keyword evidence="18" id="KW-1185">Reference proteome</keyword>
<dbReference type="InterPro" id="IPR001170">
    <property type="entry name" value="ANPR/GUC"/>
</dbReference>
<dbReference type="InterPro" id="IPR028082">
    <property type="entry name" value="Peripla_BP_I"/>
</dbReference>
<keyword evidence="13" id="KW-0141">cGMP biosynthesis</keyword>
<evidence type="ECO:0000256" key="9">
    <source>
        <dbReference type="ARBA" id="ARBA00023136"/>
    </source>
</evidence>
<evidence type="ECO:0000256" key="13">
    <source>
        <dbReference type="ARBA" id="ARBA00023293"/>
    </source>
</evidence>
<dbReference type="SUPFAM" id="SSF53822">
    <property type="entry name" value="Periplasmic binding protein-like I"/>
    <property type="match status" value="1"/>
</dbReference>
<gene>
    <name evidence="17" type="ORF">PVAND_009600</name>
</gene>
<evidence type="ECO:0000256" key="4">
    <source>
        <dbReference type="ARBA" id="ARBA00022692"/>
    </source>
</evidence>
<evidence type="ECO:0000313" key="18">
    <source>
        <dbReference type="Proteomes" id="UP001107558"/>
    </source>
</evidence>
<dbReference type="GO" id="GO:0004672">
    <property type="term" value="F:protein kinase activity"/>
    <property type="evidence" value="ECO:0007669"/>
    <property type="project" value="InterPro"/>
</dbReference>
<evidence type="ECO:0000256" key="2">
    <source>
        <dbReference type="ARBA" id="ARBA00004479"/>
    </source>
</evidence>
<feature type="domain" description="Protein kinase" evidence="16">
    <location>
        <begin position="568"/>
        <end position="800"/>
    </location>
</feature>
<dbReference type="SUPFAM" id="SSF56112">
    <property type="entry name" value="Protein kinase-like (PK-like)"/>
    <property type="match status" value="1"/>
</dbReference>
<evidence type="ECO:0000256" key="3">
    <source>
        <dbReference type="ARBA" id="ARBA00012202"/>
    </source>
</evidence>
<dbReference type="PANTHER" id="PTHR11920:SF494">
    <property type="entry name" value="ATRIAL NATRIURETIC PEPTIDE RECEPTOR 2"/>
    <property type="match status" value="1"/>
</dbReference>
<dbReference type="Proteomes" id="UP001107558">
    <property type="component" value="Chromosome 1"/>
</dbReference>
<dbReference type="GO" id="GO:0004016">
    <property type="term" value="F:adenylate cyclase activity"/>
    <property type="evidence" value="ECO:0007669"/>
    <property type="project" value="TreeGrafter"/>
</dbReference>
<comment type="subcellular location">
    <subcellularLocation>
        <location evidence="2">Membrane</location>
        <topology evidence="2">Single-pass type I membrane protein</topology>
    </subcellularLocation>
</comment>
<evidence type="ECO:0000256" key="15">
    <source>
        <dbReference type="SAM" id="SignalP"/>
    </source>
</evidence>